<evidence type="ECO:0000313" key="6">
    <source>
        <dbReference type="Proteomes" id="UP000440716"/>
    </source>
</evidence>
<keyword evidence="3" id="KW-0808">Transferase</keyword>
<dbReference type="AlphaFoldDB" id="A0A368NPB2"/>
<accession>A0A368NPB2</accession>
<dbReference type="GeneID" id="60684027"/>
<dbReference type="EMBL" id="WPHR01000043">
    <property type="protein sequence ID" value="MUZ75988.1"/>
    <property type="molecule type" value="Genomic_DNA"/>
</dbReference>
<evidence type="ECO:0000313" key="5">
    <source>
        <dbReference type="Proteomes" id="UP000436911"/>
    </source>
</evidence>
<comment type="caution">
    <text evidence="3">The sequence shown here is derived from an EMBL/GenBank/DDBJ whole genome shotgun (WGS) entry which is preliminary data.</text>
</comment>
<name>A0A368NPB2_AGRVI</name>
<dbReference type="InterPro" id="IPR001173">
    <property type="entry name" value="Glyco_trans_2-like"/>
</dbReference>
<dbReference type="GO" id="GO:0016740">
    <property type="term" value="F:transferase activity"/>
    <property type="evidence" value="ECO:0007669"/>
    <property type="project" value="UniProtKB-KW"/>
</dbReference>
<evidence type="ECO:0000313" key="3">
    <source>
        <dbReference type="EMBL" id="MUZ75988.1"/>
    </source>
</evidence>
<proteinExistence type="predicted"/>
<dbReference type="EMBL" id="QUSG01000033">
    <property type="protein sequence ID" value="KAA3519330.1"/>
    <property type="molecule type" value="Genomic_DNA"/>
</dbReference>
<evidence type="ECO:0000259" key="1">
    <source>
        <dbReference type="Pfam" id="PF00535"/>
    </source>
</evidence>
<dbReference type="InterPro" id="IPR050834">
    <property type="entry name" value="Glycosyltransf_2"/>
</dbReference>
<dbReference type="OrthoDB" id="9794124at2"/>
<evidence type="ECO:0000313" key="2">
    <source>
        <dbReference type="EMBL" id="KAA3519330.1"/>
    </source>
</evidence>
<dbReference type="Gene3D" id="3.90.550.10">
    <property type="entry name" value="Spore Coat Polysaccharide Biosynthesis Protein SpsA, Chain A"/>
    <property type="match status" value="1"/>
</dbReference>
<dbReference type="Proteomes" id="UP000477951">
    <property type="component" value="Unassembled WGS sequence"/>
</dbReference>
<reference evidence="6 7" key="2">
    <citation type="submission" date="2019-12" db="EMBL/GenBank/DDBJ databases">
        <title>Whole-genome sequencing of Allorhizobium vitis.</title>
        <authorList>
            <person name="Gan H.M."/>
            <person name="Szegedi E."/>
            <person name="Burr T."/>
            <person name="Savka M.A."/>
        </authorList>
    </citation>
    <scope>NUCLEOTIDE SEQUENCE [LARGE SCALE GENOMIC DNA]</scope>
    <source>
        <strain evidence="4 6">CG415</strain>
        <strain evidence="3 7">CG516</strain>
    </source>
</reference>
<dbReference type="EMBL" id="WPHU01000001">
    <property type="protein sequence ID" value="MVA54708.1"/>
    <property type="molecule type" value="Genomic_DNA"/>
</dbReference>
<dbReference type="PANTHER" id="PTHR43685:SF2">
    <property type="entry name" value="GLYCOSYLTRANSFERASE 2-LIKE DOMAIN-CONTAINING PROTEIN"/>
    <property type="match status" value="1"/>
</dbReference>
<dbReference type="RefSeq" id="WP_081089198.1">
    <property type="nucleotide sequence ID" value="NZ_JABFNP010000004.1"/>
</dbReference>
<dbReference type="Proteomes" id="UP000436911">
    <property type="component" value="Unassembled WGS sequence"/>
</dbReference>
<evidence type="ECO:0000313" key="4">
    <source>
        <dbReference type="EMBL" id="MVA54708.1"/>
    </source>
</evidence>
<dbReference type="CDD" id="cd00761">
    <property type="entry name" value="Glyco_tranf_GTA_type"/>
    <property type="match status" value="1"/>
</dbReference>
<gene>
    <name evidence="2" type="ORF">DXT89_25940</name>
    <name evidence="4" type="ORF">GOZ88_01145</name>
    <name evidence="3" type="ORF">GOZ90_25375</name>
</gene>
<dbReference type="PANTHER" id="PTHR43685">
    <property type="entry name" value="GLYCOSYLTRANSFERASE"/>
    <property type="match status" value="1"/>
</dbReference>
<dbReference type="SUPFAM" id="SSF53448">
    <property type="entry name" value="Nucleotide-diphospho-sugar transferases"/>
    <property type="match status" value="1"/>
</dbReference>
<dbReference type="Pfam" id="PF00535">
    <property type="entry name" value="Glycos_transf_2"/>
    <property type="match status" value="1"/>
</dbReference>
<organism evidence="3 7">
    <name type="scientific">Agrobacterium vitis</name>
    <name type="common">Rhizobium vitis</name>
    <dbReference type="NCBI Taxonomy" id="373"/>
    <lineage>
        <taxon>Bacteria</taxon>
        <taxon>Pseudomonadati</taxon>
        <taxon>Pseudomonadota</taxon>
        <taxon>Alphaproteobacteria</taxon>
        <taxon>Hyphomicrobiales</taxon>
        <taxon>Rhizobiaceae</taxon>
        <taxon>Rhizobium/Agrobacterium group</taxon>
        <taxon>Agrobacterium</taxon>
    </lineage>
</organism>
<feature type="domain" description="Glycosyltransferase 2-like" evidence="1">
    <location>
        <begin position="5"/>
        <end position="160"/>
    </location>
</feature>
<dbReference type="Proteomes" id="UP000440716">
    <property type="component" value="Unassembled WGS sequence"/>
</dbReference>
<evidence type="ECO:0000313" key="7">
    <source>
        <dbReference type="Proteomes" id="UP000477951"/>
    </source>
</evidence>
<dbReference type="InterPro" id="IPR029044">
    <property type="entry name" value="Nucleotide-diphossugar_trans"/>
</dbReference>
<sequence length="345" mass="38720">MSNFTVIIPFYQKIDGILRRGLSSVFAQSYQNFEIVIVDDASPHPIMEELAPLSQSQRDRIRVIHQKNSGPGGARNTGLTHIGDNSQYIAFLDSDDTWHEDHLKNAIATMQRFEADCYWASISGGEGFEFHFSIQGLEQREKVQRLQDTPLVLEVPDMAGLMFKQGEFLYLSQFLHLSTMVIGRSLAAKVQFEAHLRLAAEDVLFFSDCVLAAKRVALCGADGAQRGEGMNIFHSIDASSPVYLKQQFDMCLAQNILVEKFAKRSALLTAIRDSKETVRRHALWSQVGRIKRGQMPQLGLLAQWVVKDPKLLLTLISLTVSKLRPSRSTEAVRASDQTSPIQEQL</sequence>
<protein>
    <submittedName>
        <fullName evidence="2 3">Glycosyltransferase</fullName>
    </submittedName>
</protein>
<reference evidence="2 5" key="1">
    <citation type="submission" date="2018-08" db="EMBL/GenBank/DDBJ databases">
        <title>Genome sequencing of Agrobacterium vitis strain ICMP 10754.</title>
        <authorList>
            <person name="Visnovsky S.B."/>
            <person name="Pitman A.R."/>
        </authorList>
    </citation>
    <scope>NUCLEOTIDE SEQUENCE [LARGE SCALE GENOMIC DNA]</scope>
    <source>
        <strain evidence="2 5">ICMP 10754</strain>
    </source>
</reference>